<evidence type="ECO:0000313" key="2">
    <source>
        <dbReference type="EMBL" id="MCQ8129647.1"/>
    </source>
</evidence>
<feature type="transmembrane region" description="Helical" evidence="1">
    <location>
        <begin position="15"/>
        <end position="34"/>
    </location>
</feature>
<dbReference type="RefSeq" id="WP_256616078.1">
    <property type="nucleotide sequence ID" value="NZ_JANIBK010000087.1"/>
</dbReference>
<keyword evidence="1" id="KW-1133">Transmembrane helix</keyword>
<sequence>MDELLKGQTKIKNSLIVFSVLGAIIVILFAVYLYVANEKLLAVISGLLAGFIVALFQTLLSLKALQKLDKYDNYKIIEILPRRNNRSYYKSLLSNSRKKICVLGVTAQRFLHHFANEEDSEEGANVLLLALCKGVEVKILVTDPKRLAGNDKRKAEIAESQLKELSEKFKGKFKYAYYDHEPTHSIVIVDRESIVGPMFPGLSSEHTPAIHLLNNSEIAENYITYFNNEWKSWWKQENDIARS</sequence>
<accession>A0ABT1U713</accession>
<evidence type="ECO:0008006" key="4">
    <source>
        <dbReference type="Google" id="ProtNLM"/>
    </source>
</evidence>
<proteinExistence type="predicted"/>
<evidence type="ECO:0000313" key="3">
    <source>
        <dbReference type="Proteomes" id="UP001524586"/>
    </source>
</evidence>
<dbReference type="EMBL" id="JANIBK010000087">
    <property type="protein sequence ID" value="MCQ8129647.1"/>
    <property type="molecule type" value="Genomic_DNA"/>
</dbReference>
<dbReference type="Proteomes" id="UP001524586">
    <property type="component" value="Unassembled WGS sequence"/>
</dbReference>
<evidence type="ECO:0000256" key="1">
    <source>
        <dbReference type="SAM" id="Phobius"/>
    </source>
</evidence>
<gene>
    <name evidence="2" type="ORF">NP596_14380</name>
</gene>
<feature type="transmembrane region" description="Helical" evidence="1">
    <location>
        <begin position="40"/>
        <end position="60"/>
    </location>
</feature>
<keyword evidence="1" id="KW-0472">Membrane</keyword>
<keyword evidence="3" id="KW-1185">Reference proteome</keyword>
<protein>
    <recommendedName>
        <fullName evidence="4">PLD phosphodiesterase domain-containing protein</fullName>
    </recommendedName>
</protein>
<comment type="caution">
    <text evidence="2">The sequence shown here is derived from an EMBL/GenBank/DDBJ whole genome shotgun (WGS) entry which is preliminary data.</text>
</comment>
<dbReference type="Gene3D" id="3.30.870.10">
    <property type="entry name" value="Endonuclease Chain A"/>
    <property type="match status" value="1"/>
</dbReference>
<keyword evidence="1" id="KW-0812">Transmembrane</keyword>
<reference evidence="2 3" key="1">
    <citation type="submission" date="2022-07" db="EMBL/GenBank/DDBJ databases">
        <title>Methylomonas rivi sp. nov., Methylomonas rosea sp. nov., Methylomonas aureus sp. nov. and Methylomonas subterranea sp. nov., four novel methanotrophs isolated from a freshwater creek and the deep terrestrial subsurface.</title>
        <authorList>
            <person name="Abin C."/>
            <person name="Sankaranarayanan K."/>
            <person name="Garner C."/>
            <person name="Sindelar R."/>
            <person name="Kotary K."/>
            <person name="Garner R."/>
            <person name="Barclay S."/>
            <person name="Lawson P."/>
            <person name="Krumholz L."/>
        </authorList>
    </citation>
    <scope>NUCLEOTIDE SEQUENCE [LARGE SCALE GENOMIC DNA]</scope>
    <source>
        <strain evidence="2 3">WSC-6</strain>
    </source>
</reference>
<name>A0ABT1U713_9GAMM</name>
<organism evidence="2 3">
    <name type="scientific">Methylomonas rivi</name>
    <dbReference type="NCBI Taxonomy" id="2952226"/>
    <lineage>
        <taxon>Bacteria</taxon>
        <taxon>Pseudomonadati</taxon>
        <taxon>Pseudomonadota</taxon>
        <taxon>Gammaproteobacteria</taxon>
        <taxon>Methylococcales</taxon>
        <taxon>Methylococcaceae</taxon>
        <taxon>Methylomonas</taxon>
    </lineage>
</organism>